<organism evidence="1 2">
    <name type="scientific">Elysia crispata</name>
    <name type="common">lettuce slug</name>
    <dbReference type="NCBI Taxonomy" id="231223"/>
    <lineage>
        <taxon>Eukaryota</taxon>
        <taxon>Metazoa</taxon>
        <taxon>Spiralia</taxon>
        <taxon>Lophotrochozoa</taxon>
        <taxon>Mollusca</taxon>
        <taxon>Gastropoda</taxon>
        <taxon>Heterobranchia</taxon>
        <taxon>Euthyneura</taxon>
        <taxon>Panpulmonata</taxon>
        <taxon>Sacoglossa</taxon>
        <taxon>Placobranchoidea</taxon>
        <taxon>Plakobranchidae</taxon>
        <taxon>Elysia</taxon>
    </lineage>
</organism>
<evidence type="ECO:0000313" key="2">
    <source>
        <dbReference type="Proteomes" id="UP001283361"/>
    </source>
</evidence>
<reference evidence="1" key="1">
    <citation type="journal article" date="2023" name="G3 (Bethesda)">
        <title>A reference genome for the long-term kleptoplast-retaining sea slug Elysia crispata morphotype clarki.</title>
        <authorList>
            <person name="Eastman K.E."/>
            <person name="Pendleton A.L."/>
            <person name="Shaikh M.A."/>
            <person name="Suttiyut T."/>
            <person name="Ogas R."/>
            <person name="Tomko P."/>
            <person name="Gavelis G."/>
            <person name="Widhalm J.R."/>
            <person name="Wisecaver J.H."/>
        </authorList>
    </citation>
    <scope>NUCLEOTIDE SEQUENCE</scope>
    <source>
        <strain evidence="1">ECLA1</strain>
    </source>
</reference>
<dbReference type="EMBL" id="JAWDGP010004062">
    <property type="protein sequence ID" value="KAK3768387.1"/>
    <property type="molecule type" value="Genomic_DNA"/>
</dbReference>
<evidence type="ECO:0000313" key="1">
    <source>
        <dbReference type="EMBL" id="KAK3768387.1"/>
    </source>
</evidence>
<keyword evidence="2" id="KW-1185">Reference proteome</keyword>
<dbReference type="Proteomes" id="UP001283361">
    <property type="component" value="Unassembled WGS sequence"/>
</dbReference>
<proteinExistence type="predicted"/>
<sequence length="99" mass="10483">MAAFQGIIFPSPGYLPLALAPSTVQLVTASRQGKPLRVSKHVVTSVHTGTARKHKPAIAETRGFIAQSNASPTLTRRSGWASSDPLQGTRFVTSNATLN</sequence>
<comment type="caution">
    <text evidence="1">The sequence shown here is derived from an EMBL/GenBank/DDBJ whole genome shotgun (WGS) entry which is preliminary data.</text>
</comment>
<dbReference type="AlphaFoldDB" id="A0AAE0ZHC2"/>
<gene>
    <name evidence="1" type="ORF">RRG08_031175</name>
</gene>
<protein>
    <submittedName>
        <fullName evidence="1">Uncharacterized protein</fullName>
    </submittedName>
</protein>
<name>A0AAE0ZHC2_9GAST</name>
<accession>A0AAE0ZHC2</accession>